<dbReference type="OrthoDB" id="10023686at2759"/>
<evidence type="ECO:0000259" key="3">
    <source>
        <dbReference type="Pfam" id="PF15067"/>
    </source>
</evidence>
<feature type="compositionally biased region" description="Basic residues" evidence="2">
    <location>
        <begin position="337"/>
        <end position="350"/>
    </location>
</feature>
<dbReference type="InterPro" id="IPR029380">
    <property type="entry name" value="FAM124"/>
</dbReference>
<organism evidence="4 5">
    <name type="scientific">Synaphobranchus kaupii</name>
    <name type="common">Kaup's arrowtooth eel</name>
    <dbReference type="NCBI Taxonomy" id="118154"/>
    <lineage>
        <taxon>Eukaryota</taxon>
        <taxon>Metazoa</taxon>
        <taxon>Chordata</taxon>
        <taxon>Craniata</taxon>
        <taxon>Vertebrata</taxon>
        <taxon>Euteleostomi</taxon>
        <taxon>Actinopterygii</taxon>
        <taxon>Neopterygii</taxon>
        <taxon>Teleostei</taxon>
        <taxon>Anguilliformes</taxon>
        <taxon>Synaphobranchidae</taxon>
        <taxon>Synaphobranchus</taxon>
    </lineage>
</organism>
<feature type="domain" description="FAM124" evidence="3">
    <location>
        <begin position="49"/>
        <end position="287"/>
    </location>
</feature>
<dbReference type="Proteomes" id="UP001152622">
    <property type="component" value="Chromosome 9"/>
</dbReference>
<name>A0A9Q1F4U3_SYNKA</name>
<feature type="region of interest" description="Disordered" evidence="2">
    <location>
        <begin position="1"/>
        <end position="39"/>
    </location>
</feature>
<dbReference type="EMBL" id="JAINUF010000009">
    <property type="protein sequence ID" value="KAJ8350906.1"/>
    <property type="molecule type" value="Genomic_DNA"/>
</dbReference>
<evidence type="ECO:0000256" key="1">
    <source>
        <dbReference type="ARBA" id="ARBA00006440"/>
    </source>
</evidence>
<proteinExistence type="inferred from homology"/>
<feature type="compositionally biased region" description="Acidic residues" evidence="2">
    <location>
        <begin position="512"/>
        <end position="521"/>
    </location>
</feature>
<evidence type="ECO:0000313" key="5">
    <source>
        <dbReference type="Proteomes" id="UP001152622"/>
    </source>
</evidence>
<keyword evidence="5" id="KW-1185">Reference proteome</keyword>
<comment type="similarity">
    <text evidence="1">Belongs to the FAM124 family.</text>
</comment>
<dbReference type="Pfam" id="PF15067">
    <property type="entry name" value="FAM124"/>
    <property type="match status" value="1"/>
</dbReference>
<dbReference type="PANTHER" id="PTHR14715">
    <property type="entry name" value="FAM124 DOMAIN-CONTAINING PROTEIN-RELATED"/>
    <property type="match status" value="1"/>
</dbReference>
<feature type="compositionally biased region" description="Low complexity" evidence="2">
    <location>
        <begin position="327"/>
        <end position="336"/>
    </location>
</feature>
<comment type="caution">
    <text evidence="4">The sequence shown here is derived from an EMBL/GenBank/DDBJ whole genome shotgun (WGS) entry which is preliminary data.</text>
</comment>
<feature type="compositionally biased region" description="Polar residues" evidence="2">
    <location>
        <begin position="25"/>
        <end position="38"/>
    </location>
</feature>
<dbReference type="InterPro" id="IPR046365">
    <property type="entry name" value="FAM124_dom"/>
</dbReference>
<feature type="region of interest" description="Disordered" evidence="2">
    <location>
        <begin position="496"/>
        <end position="521"/>
    </location>
</feature>
<evidence type="ECO:0000256" key="2">
    <source>
        <dbReference type="SAM" id="MobiDB-lite"/>
    </source>
</evidence>
<dbReference type="PANTHER" id="PTHR14715:SF4">
    <property type="entry name" value="PROTEIN FAM124A"/>
    <property type="match status" value="1"/>
</dbReference>
<feature type="region of interest" description="Disordered" evidence="2">
    <location>
        <begin position="300"/>
        <end position="358"/>
    </location>
</feature>
<gene>
    <name evidence="4" type="ORF">SKAU_G00260360</name>
</gene>
<sequence>MSLSSEMEKNSTEDDCVDSGAETGGSDNSPMSSTSSELSAGKLQDPFLVSVHIITDPGQATPLQHAADALLAWIHPELQLFRVSERPAWQPRPKRSRAPAAGQQRALAVILFLQEEESYGCDERTLRPHRAFQHPPWRYHHTEHANGRLLPLAPNSQDFFTLAPGTPLWAVRQVHYGKEIIRFTVYCRHHSFGDMVRMYRLLLQRPLAQRREGFCFFVVYSNQDTEIQLSFKRLPRGHSPAPTDSAIMEFRVRDVGGLVPLLPRPCSPISQVRWQTEDYDGNKILLQVRGSARYRRRHTIGQFTQLPTDPSPVPLATPSEPAPGTAPSLSRGPSSYRSRRYIRTSPRPRNHTLTCLSNQDLCRNSKEEEGAGPNNDPEASRAWWAGHRTRSLFCLPTVGGTLSARSRSPSLAPPFRLKLEALVSAEETDVDTGHRVESSEVDLSVVSAYSHPQPRPLSAPPLDPVPSFSALSCSSTPLLGNHAPLRVSLPLAAWEGGPGREAEHWGSSLDTPNEEEQEFYI</sequence>
<protein>
    <recommendedName>
        <fullName evidence="3">FAM124 domain-containing protein</fullName>
    </recommendedName>
</protein>
<accession>A0A9Q1F4U3</accession>
<evidence type="ECO:0000313" key="4">
    <source>
        <dbReference type="EMBL" id="KAJ8350906.1"/>
    </source>
</evidence>
<reference evidence="4" key="1">
    <citation type="journal article" date="2023" name="Science">
        <title>Genome structures resolve the early diversification of teleost fishes.</title>
        <authorList>
            <person name="Parey E."/>
            <person name="Louis A."/>
            <person name="Montfort J."/>
            <person name="Bouchez O."/>
            <person name="Roques C."/>
            <person name="Iampietro C."/>
            <person name="Lluch J."/>
            <person name="Castinel A."/>
            <person name="Donnadieu C."/>
            <person name="Desvignes T."/>
            <person name="Floi Bucao C."/>
            <person name="Jouanno E."/>
            <person name="Wen M."/>
            <person name="Mejri S."/>
            <person name="Dirks R."/>
            <person name="Jansen H."/>
            <person name="Henkel C."/>
            <person name="Chen W.J."/>
            <person name="Zahm M."/>
            <person name="Cabau C."/>
            <person name="Klopp C."/>
            <person name="Thompson A.W."/>
            <person name="Robinson-Rechavi M."/>
            <person name="Braasch I."/>
            <person name="Lecointre G."/>
            <person name="Bobe J."/>
            <person name="Postlethwait J.H."/>
            <person name="Berthelot C."/>
            <person name="Roest Crollius H."/>
            <person name="Guiguen Y."/>
        </authorList>
    </citation>
    <scope>NUCLEOTIDE SEQUENCE</scope>
    <source>
        <strain evidence="4">WJC10195</strain>
    </source>
</reference>
<dbReference type="AlphaFoldDB" id="A0A9Q1F4U3"/>
<feature type="compositionally biased region" description="Basic and acidic residues" evidence="2">
    <location>
        <begin position="1"/>
        <end position="12"/>
    </location>
</feature>